<evidence type="ECO:0000313" key="3">
    <source>
        <dbReference type="Proteomes" id="UP000324585"/>
    </source>
</evidence>
<dbReference type="GO" id="GO:0043139">
    <property type="term" value="F:5'-3' DNA helicase activity"/>
    <property type="evidence" value="ECO:0007669"/>
    <property type="project" value="InterPro"/>
</dbReference>
<evidence type="ECO:0000259" key="1">
    <source>
        <dbReference type="PROSITE" id="PS51199"/>
    </source>
</evidence>
<dbReference type="PROSITE" id="PS51199">
    <property type="entry name" value="SF4_HELICASE"/>
    <property type="match status" value="1"/>
</dbReference>
<dbReference type="SUPFAM" id="SSF52540">
    <property type="entry name" value="P-loop containing nucleoside triphosphate hydrolases"/>
    <property type="match status" value="1"/>
</dbReference>
<dbReference type="Pfam" id="PF03796">
    <property type="entry name" value="DnaB_C"/>
    <property type="match status" value="1"/>
</dbReference>
<sequence>MMNRVRRLVAAGFAPLGGRCMSTYAGISKQGLTIPPEIASFLPAGRVARRPPLHEVRSDLIGDDVAAIPKPRIPPVPDSLNPLALYLESESYYARLRFELENPDIFTGRPNFFFKELDKHLKGLREREFTVFTGKTGTGKTTFIAQYTLGYMLDQKEPTPTMWGSYEMGNQKLVKMKMRQFMFAKNPALGMQTSKSVDDLLLESLDDVSAEFRKLPLYFLNTKRAFDLGSLRSVVQDLGIKHMVLDNLQFIAGEVGVGNKKFDCMDDLVRNLRDFADEYDLHVTLIAHPRKENARKLTIQSLFGSGKLSQESDNVIALQLPDRAESRQTRLVQILKQREGGNLVETKVVYNPRTCLYEEISPNPFLPDTD</sequence>
<dbReference type="PANTHER" id="PTHR12873:SF0">
    <property type="entry name" value="TWINKLE MTDNA HELICASE"/>
    <property type="match status" value="1"/>
</dbReference>
<evidence type="ECO:0000313" key="2">
    <source>
        <dbReference type="EMBL" id="KAA8496678.1"/>
    </source>
</evidence>
<dbReference type="GO" id="GO:0003697">
    <property type="term" value="F:single-stranded DNA binding"/>
    <property type="evidence" value="ECO:0007669"/>
    <property type="project" value="InterPro"/>
</dbReference>
<feature type="domain" description="SF4 helicase" evidence="1">
    <location>
        <begin position="103"/>
        <end position="364"/>
    </location>
</feature>
<keyword evidence="3" id="KW-1185">Reference proteome</keyword>
<protein>
    <submittedName>
        <fullName evidence="2">Twinkle protein, mitochondrial</fullName>
    </submittedName>
</protein>
<comment type="caution">
    <text evidence="2">The sequence shown here is derived from an EMBL/GenBank/DDBJ whole genome shotgun (WGS) entry which is preliminary data.</text>
</comment>
<dbReference type="OrthoDB" id="275278at2759"/>
<dbReference type="Proteomes" id="UP000324585">
    <property type="component" value="Unassembled WGS sequence"/>
</dbReference>
<dbReference type="GO" id="GO:0006264">
    <property type="term" value="P:mitochondrial DNA replication"/>
    <property type="evidence" value="ECO:0007669"/>
    <property type="project" value="TreeGrafter"/>
</dbReference>
<dbReference type="AlphaFoldDB" id="A0A5J4Z003"/>
<dbReference type="PANTHER" id="PTHR12873">
    <property type="entry name" value="T7-LIKE MITOCHONDRIAL DNA HELICASE"/>
    <property type="match status" value="1"/>
</dbReference>
<proteinExistence type="predicted"/>
<dbReference type="Gene3D" id="3.40.50.300">
    <property type="entry name" value="P-loop containing nucleotide triphosphate hydrolases"/>
    <property type="match status" value="1"/>
</dbReference>
<accession>A0A5J4Z003</accession>
<dbReference type="GO" id="GO:0005524">
    <property type="term" value="F:ATP binding"/>
    <property type="evidence" value="ECO:0007669"/>
    <property type="project" value="InterPro"/>
</dbReference>
<dbReference type="EMBL" id="VRMN01000002">
    <property type="protein sequence ID" value="KAA8496678.1"/>
    <property type="molecule type" value="Genomic_DNA"/>
</dbReference>
<organism evidence="2 3">
    <name type="scientific">Porphyridium purpureum</name>
    <name type="common">Red alga</name>
    <name type="synonym">Porphyridium cruentum</name>
    <dbReference type="NCBI Taxonomy" id="35688"/>
    <lineage>
        <taxon>Eukaryota</taxon>
        <taxon>Rhodophyta</taxon>
        <taxon>Bangiophyceae</taxon>
        <taxon>Porphyridiales</taxon>
        <taxon>Porphyridiaceae</taxon>
        <taxon>Porphyridium</taxon>
    </lineage>
</organism>
<name>A0A5J4Z003_PORPP</name>
<dbReference type="GO" id="GO:0005739">
    <property type="term" value="C:mitochondrion"/>
    <property type="evidence" value="ECO:0007669"/>
    <property type="project" value="TreeGrafter"/>
</dbReference>
<dbReference type="InterPro" id="IPR027032">
    <property type="entry name" value="Twinkle-like"/>
</dbReference>
<gene>
    <name evidence="2" type="ORF">FVE85_0407</name>
</gene>
<dbReference type="InterPro" id="IPR007694">
    <property type="entry name" value="DNA_helicase_DnaB-like_C"/>
</dbReference>
<reference evidence="3" key="1">
    <citation type="journal article" date="2019" name="Nat. Commun.">
        <title>Expansion of phycobilisome linker gene families in mesophilic red algae.</title>
        <authorList>
            <person name="Lee J."/>
            <person name="Kim D."/>
            <person name="Bhattacharya D."/>
            <person name="Yoon H.S."/>
        </authorList>
    </citation>
    <scope>NUCLEOTIDE SEQUENCE [LARGE SCALE GENOMIC DNA]</scope>
    <source>
        <strain evidence="3">CCMP 1328</strain>
    </source>
</reference>
<dbReference type="InterPro" id="IPR027417">
    <property type="entry name" value="P-loop_NTPase"/>
</dbReference>